<keyword evidence="2" id="KW-1185">Reference proteome</keyword>
<name>A0AAN9MY64_CANGL</name>
<dbReference type="EMBL" id="JAYMYQ010000001">
    <property type="protein sequence ID" value="KAK7360538.1"/>
    <property type="molecule type" value="Genomic_DNA"/>
</dbReference>
<protein>
    <submittedName>
        <fullName evidence="1">Uncharacterized protein</fullName>
    </submittedName>
</protein>
<dbReference type="Proteomes" id="UP001367508">
    <property type="component" value="Unassembled WGS sequence"/>
</dbReference>
<accession>A0AAN9MY64</accession>
<reference evidence="1 2" key="1">
    <citation type="submission" date="2024-01" db="EMBL/GenBank/DDBJ databases">
        <title>The genomes of 5 underutilized Papilionoideae crops provide insights into root nodulation and disease resistanc.</title>
        <authorList>
            <person name="Jiang F."/>
        </authorList>
    </citation>
    <scope>NUCLEOTIDE SEQUENCE [LARGE SCALE GENOMIC DNA]</scope>
    <source>
        <strain evidence="1">LVBAO_FW01</strain>
        <tissue evidence="1">Leaves</tissue>
    </source>
</reference>
<organism evidence="1 2">
    <name type="scientific">Canavalia gladiata</name>
    <name type="common">Sword bean</name>
    <name type="synonym">Dolichos gladiatus</name>
    <dbReference type="NCBI Taxonomy" id="3824"/>
    <lineage>
        <taxon>Eukaryota</taxon>
        <taxon>Viridiplantae</taxon>
        <taxon>Streptophyta</taxon>
        <taxon>Embryophyta</taxon>
        <taxon>Tracheophyta</taxon>
        <taxon>Spermatophyta</taxon>
        <taxon>Magnoliopsida</taxon>
        <taxon>eudicotyledons</taxon>
        <taxon>Gunneridae</taxon>
        <taxon>Pentapetalae</taxon>
        <taxon>rosids</taxon>
        <taxon>fabids</taxon>
        <taxon>Fabales</taxon>
        <taxon>Fabaceae</taxon>
        <taxon>Papilionoideae</taxon>
        <taxon>50 kb inversion clade</taxon>
        <taxon>NPAAA clade</taxon>
        <taxon>indigoferoid/millettioid clade</taxon>
        <taxon>Phaseoleae</taxon>
        <taxon>Canavalia</taxon>
    </lineage>
</organism>
<dbReference type="AlphaFoldDB" id="A0AAN9MY64"/>
<comment type="caution">
    <text evidence="1">The sequence shown here is derived from an EMBL/GenBank/DDBJ whole genome shotgun (WGS) entry which is preliminary data.</text>
</comment>
<evidence type="ECO:0000313" key="2">
    <source>
        <dbReference type="Proteomes" id="UP001367508"/>
    </source>
</evidence>
<sequence>MVCMHWGHRSYHFSTLDHANSGPGGNGSLTLWGPTDPRPGISSSEAPFQSYGTTIVHDKFLNGPPQIPVLNSIHSMVHDEDKGSHVTRIRGRRDYQNSETDTEPQGIIFGQNESKWHKKLGFFHAMPLSYGRDITKCYYNITPIHSSQAARRPCHEVPYWRIMNLHPSLSPTRPKTTLIY</sequence>
<evidence type="ECO:0000313" key="1">
    <source>
        <dbReference type="EMBL" id="KAK7360538.1"/>
    </source>
</evidence>
<proteinExistence type="predicted"/>
<gene>
    <name evidence="1" type="ORF">VNO77_02541</name>
</gene>